<dbReference type="PANTHER" id="PTHR43531">
    <property type="entry name" value="PROTEIN ICFG"/>
    <property type="match status" value="1"/>
</dbReference>
<dbReference type="InterPro" id="IPR051310">
    <property type="entry name" value="MCP_chemotaxis"/>
</dbReference>
<dbReference type="PROSITE" id="PS50885">
    <property type="entry name" value="HAMP"/>
    <property type="match status" value="1"/>
</dbReference>
<gene>
    <name evidence="7" type="ORF">RQP53_16085</name>
</gene>
<dbReference type="InterPro" id="IPR003660">
    <property type="entry name" value="HAMP_dom"/>
</dbReference>
<comment type="similarity">
    <text evidence="2">Belongs to the methyl-accepting chemotaxis (MCP) protein family.</text>
</comment>
<dbReference type="RefSeq" id="WP_315651679.1">
    <property type="nucleotide sequence ID" value="NZ_JAVXZY010000006.1"/>
</dbReference>
<name>A0ABU3PDX7_9BURK</name>
<dbReference type="Pfam" id="PF12729">
    <property type="entry name" value="4HB_MCP_1"/>
    <property type="match status" value="1"/>
</dbReference>
<dbReference type="CDD" id="cd19411">
    <property type="entry name" value="MCP2201-like_sensor"/>
    <property type="match status" value="1"/>
</dbReference>
<evidence type="ECO:0000256" key="4">
    <source>
        <dbReference type="SAM" id="MobiDB-lite"/>
    </source>
</evidence>
<sequence length="577" mass="60565">MKAMSNLKIGTRLTLGFGLMLAIIVGMAGAGLHGMNSSRASLHEITRDNVPKMMLVGDMSESVHIVSRVMRTIILLDDKSKIESELKKLQDYRAKYNQASDALDKLPGSPQGLALRAKIKAAASEARTLNDQVLALAAANKDAEARELLLSRAAPATQAWQDAMDENIELQKLNNAEDEASATAAGDEVRNELALMVIAALALGASVAWLITRSIVRPIERAVEVARTVAAGDLSSEIEIVGRDEPAQLLQALAEMNDSLARVVSTVREGSESVATASSQIASGNTDLSQRTEEQAANLQQTAASMEQINATVRNSADTAAQATQLAGSASAVARQGGEVISQVISTMSEINSSSQKIADIIGVMDSIAFQTNILALNAAVEAARAGEQGRGFAVVAGEVRALAHRSAASAKEIKTLINESVAKVEAGTRLVSSAGETMGEIVSQVRRVNDLIDEISSATVEQTSGVGQISDAVGQLDQVTQQNAALVEESAAAAESLNQQATRLVDAVRIFKLRTELSALSLAPRAEPGPAARPARLARPERPAQLAKQAIAKAASSASQPRSLSSNATQAEWASF</sequence>
<organism evidence="7 8">
    <name type="scientific">Roseateles aquae</name>
    <dbReference type="NCBI Taxonomy" id="3077235"/>
    <lineage>
        <taxon>Bacteria</taxon>
        <taxon>Pseudomonadati</taxon>
        <taxon>Pseudomonadota</taxon>
        <taxon>Betaproteobacteria</taxon>
        <taxon>Burkholderiales</taxon>
        <taxon>Sphaerotilaceae</taxon>
        <taxon>Roseateles</taxon>
    </lineage>
</organism>
<reference evidence="7" key="1">
    <citation type="submission" date="2023-09" db="EMBL/GenBank/DDBJ databases">
        <title>Paucibacter sp. APW11 Genome sequencing and assembly.</title>
        <authorList>
            <person name="Kim I."/>
        </authorList>
    </citation>
    <scope>NUCLEOTIDE SEQUENCE</scope>
    <source>
        <strain evidence="7">APW11</strain>
    </source>
</reference>
<evidence type="ECO:0000256" key="1">
    <source>
        <dbReference type="ARBA" id="ARBA00022481"/>
    </source>
</evidence>
<dbReference type="InterPro" id="IPR024478">
    <property type="entry name" value="HlyB_4HB_MCP"/>
</dbReference>
<feature type="compositionally biased region" description="Low complexity" evidence="4">
    <location>
        <begin position="525"/>
        <end position="569"/>
    </location>
</feature>
<dbReference type="SMART" id="SM00283">
    <property type="entry name" value="MA"/>
    <property type="match status" value="1"/>
</dbReference>
<evidence type="ECO:0000256" key="3">
    <source>
        <dbReference type="PROSITE-ProRule" id="PRU00284"/>
    </source>
</evidence>
<keyword evidence="8" id="KW-1185">Reference proteome</keyword>
<dbReference type="Pfam" id="PF00015">
    <property type="entry name" value="MCPsignal"/>
    <property type="match status" value="1"/>
</dbReference>
<keyword evidence="1" id="KW-0488">Methylation</keyword>
<dbReference type="Pfam" id="PF00672">
    <property type="entry name" value="HAMP"/>
    <property type="match status" value="1"/>
</dbReference>
<dbReference type="Gene3D" id="1.10.287.950">
    <property type="entry name" value="Methyl-accepting chemotaxis protein"/>
    <property type="match status" value="1"/>
</dbReference>
<accession>A0ABU3PDX7</accession>
<dbReference type="EMBL" id="JAVXZY010000006">
    <property type="protein sequence ID" value="MDT9000797.1"/>
    <property type="molecule type" value="Genomic_DNA"/>
</dbReference>
<dbReference type="Proteomes" id="UP001246372">
    <property type="component" value="Unassembled WGS sequence"/>
</dbReference>
<dbReference type="CDD" id="cd06225">
    <property type="entry name" value="HAMP"/>
    <property type="match status" value="1"/>
</dbReference>
<evidence type="ECO:0000256" key="2">
    <source>
        <dbReference type="ARBA" id="ARBA00029447"/>
    </source>
</evidence>
<evidence type="ECO:0000313" key="8">
    <source>
        <dbReference type="Proteomes" id="UP001246372"/>
    </source>
</evidence>
<evidence type="ECO:0000259" key="6">
    <source>
        <dbReference type="PROSITE" id="PS50885"/>
    </source>
</evidence>
<dbReference type="InterPro" id="IPR047347">
    <property type="entry name" value="YvaQ-like_sensor"/>
</dbReference>
<evidence type="ECO:0000259" key="5">
    <source>
        <dbReference type="PROSITE" id="PS50111"/>
    </source>
</evidence>
<dbReference type="SUPFAM" id="SSF58104">
    <property type="entry name" value="Methyl-accepting chemotaxis protein (MCP) signaling domain"/>
    <property type="match status" value="1"/>
</dbReference>
<keyword evidence="3" id="KW-0807">Transducer</keyword>
<dbReference type="SMART" id="SM00304">
    <property type="entry name" value="HAMP"/>
    <property type="match status" value="2"/>
</dbReference>
<proteinExistence type="inferred from homology"/>
<dbReference type="InterPro" id="IPR004089">
    <property type="entry name" value="MCPsignal_dom"/>
</dbReference>
<dbReference type="CDD" id="cd11386">
    <property type="entry name" value="MCP_signal"/>
    <property type="match status" value="1"/>
</dbReference>
<protein>
    <submittedName>
        <fullName evidence="7">Methyl-accepting chemotaxis protein</fullName>
    </submittedName>
</protein>
<comment type="caution">
    <text evidence="7">The sequence shown here is derived from an EMBL/GenBank/DDBJ whole genome shotgun (WGS) entry which is preliminary data.</text>
</comment>
<evidence type="ECO:0000313" key="7">
    <source>
        <dbReference type="EMBL" id="MDT9000797.1"/>
    </source>
</evidence>
<feature type="domain" description="HAMP" evidence="6">
    <location>
        <begin position="213"/>
        <end position="265"/>
    </location>
</feature>
<feature type="region of interest" description="Disordered" evidence="4">
    <location>
        <begin position="525"/>
        <end position="577"/>
    </location>
</feature>
<feature type="domain" description="Methyl-accepting transducer" evidence="5">
    <location>
        <begin position="270"/>
        <end position="499"/>
    </location>
</feature>
<dbReference type="PROSITE" id="PS50111">
    <property type="entry name" value="CHEMOTAXIS_TRANSDUC_2"/>
    <property type="match status" value="1"/>
</dbReference>
<dbReference type="PANTHER" id="PTHR43531:SF14">
    <property type="entry name" value="METHYL-ACCEPTING CHEMOTAXIS PROTEIN I-RELATED"/>
    <property type="match status" value="1"/>
</dbReference>